<dbReference type="STRING" id="765257.A0A0C9Z4U6"/>
<evidence type="ECO:0000256" key="1">
    <source>
        <dbReference type="SAM" id="MobiDB-lite"/>
    </source>
</evidence>
<sequence>MEIVTNVPPQMPAIPQDETMKSPSILSNDDAPMHSPPAAAFDMSDKMEESAMASQRAPSPRSPQPKEGPSIMSLVHTPSTSQAATQVNQPGTSMADVRMEPHFIHHPYLDSLNLVVNAEFHFLTCQLCQEGITATAGRAHLVNKHPELLPNFDQGHFQAITSQLQVMTSLPTIAGPRSKVHGLAEFDALACDHCALVYTTLKSIRKHHATAHREVPAPQHWRSCRAQRMRPEGAGTVRQLWEVTSNAIVGEDSREKALVDKLLTELDQQLKTVQVPTDGRLITPWLLTTRWNEWAKWLNKPTEELRALVSLPRPSSAEDEHYSTLSDSIRLYFEEAVMLIDTTDELVLQRLNSPDPAKEGISNMPFHKHMHQSTLKQYIHPIICFVAMLLRDLWFLPDANMEISRLDDMFQEGAPDQSQIMRQIHIVLLKVWTTPWSKSKYHIVPDPTESCLALLTLNRDGSFKQPKDVTKLIAKFEYCMRLTFLREIRARASASPEMDEAMACDGLQPWFVEKNYSTFARLRSLQHRASAIAFSTMSLPRIWWTDSEAWTSLNYKGNPIAFSDVCLIFRDVEQKLVDIWENKVLRGLQLRVDYDHILDDPSERNVGYSFMFDPRNTCFQDRARLVRAVVEGKGGFSKFLLRYQGELVWNQSALRGWLQDYAEMQKLLLMRAEMLSGAPSRGSELTAMLYRNTQAPPHPAGPILQDDCPHGARQADPPFPGCPYQ</sequence>
<dbReference type="PROSITE" id="PS00028">
    <property type="entry name" value="ZINC_FINGER_C2H2_1"/>
    <property type="match status" value="1"/>
</dbReference>
<dbReference type="InterPro" id="IPR013087">
    <property type="entry name" value="Znf_C2H2_type"/>
</dbReference>
<dbReference type="EMBL" id="KN833826">
    <property type="protein sequence ID" value="KIK17462.1"/>
    <property type="molecule type" value="Genomic_DNA"/>
</dbReference>
<evidence type="ECO:0000259" key="2">
    <source>
        <dbReference type="PROSITE" id="PS00028"/>
    </source>
</evidence>
<dbReference type="HOGENOM" id="CLU_013246_0_0_1"/>
<keyword evidence="4" id="KW-1185">Reference proteome</keyword>
<reference evidence="3 4" key="1">
    <citation type="submission" date="2014-04" db="EMBL/GenBank/DDBJ databases">
        <authorList>
            <consortium name="DOE Joint Genome Institute"/>
            <person name="Kuo A."/>
            <person name="Kohler A."/>
            <person name="Costa M.D."/>
            <person name="Nagy L.G."/>
            <person name="Floudas D."/>
            <person name="Copeland A."/>
            <person name="Barry K.W."/>
            <person name="Cichocki N."/>
            <person name="Veneault-Fourrey C."/>
            <person name="LaButti K."/>
            <person name="Lindquist E.A."/>
            <person name="Lipzen A."/>
            <person name="Lundell T."/>
            <person name="Morin E."/>
            <person name="Murat C."/>
            <person name="Sun H."/>
            <person name="Tunlid A."/>
            <person name="Henrissat B."/>
            <person name="Grigoriev I.V."/>
            <person name="Hibbett D.S."/>
            <person name="Martin F."/>
            <person name="Nordberg H.P."/>
            <person name="Cantor M.N."/>
            <person name="Hua S.X."/>
        </authorList>
    </citation>
    <scope>NUCLEOTIDE SEQUENCE [LARGE SCALE GENOMIC DNA]</scope>
    <source>
        <strain evidence="3 4">441</strain>
    </source>
</reference>
<evidence type="ECO:0000313" key="4">
    <source>
        <dbReference type="Proteomes" id="UP000054018"/>
    </source>
</evidence>
<gene>
    <name evidence="3" type="ORF">PISMIDRAFT_15045</name>
</gene>
<evidence type="ECO:0000313" key="3">
    <source>
        <dbReference type="EMBL" id="KIK17462.1"/>
    </source>
</evidence>
<feature type="domain" description="C2H2-type" evidence="2">
    <location>
        <begin position="191"/>
        <end position="212"/>
    </location>
</feature>
<reference evidence="4" key="2">
    <citation type="submission" date="2015-01" db="EMBL/GenBank/DDBJ databases">
        <title>Evolutionary Origins and Diversification of the Mycorrhizal Mutualists.</title>
        <authorList>
            <consortium name="DOE Joint Genome Institute"/>
            <consortium name="Mycorrhizal Genomics Consortium"/>
            <person name="Kohler A."/>
            <person name="Kuo A."/>
            <person name="Nagy L.G."/>
            <person name="Floudas D."/>
            <person name="Copeland A."/>
            <person name="Barry K.W."/>
            <person name="Cichocki N."/>
            <person name="Veneault-Fourrey C."/>
            <person name="LaButti K."/>
            <person name="Lindquist E.A."/>
            <person name="Lipzen A."/>
            <person name="Lundell T."/>
            <person name="Morin E."/>
            <person name="Murat C."/>
            <person name="Riley R."/>
            <person name="Ohm R."/>
            <person name="Sun H."/>
            <person name="Tunlid A."/>
            <person name="Henrissat B."/>
            <person name="Grigoriev I.V."/>
            <person name="Hibbett D.S."/>
            <person name="Martin F."/>
        </authorList>
    </citation>
    <scope>NUCLEOTIDE SEQUENCE [LARGE SCALE GENOMIC DNA]</scope>
    <source>
        <strain evidence="4">441</strain>
    </source>
</reference>
<accession>A0A0C9Z4U6</accession>
<dbReference type="OrthoDB" id="2676248at2759"/>
<feature type="compositionally biased region" description="Low complexity" evidence="1">
    <location>
        <begin position="50"/>
        <end position="59"/>
    </location>
</feature>
<dbReference type="Proteomes" id="UP000054018">
    <property type="component" value="Unassembled WGS sequence"/>
</dbReference>
<feature type="region of interest" description="Disordered" evidence="1">
    <location>
        <begin position="1"/>
        <end position="74"/>
    </location>
</feature>
<name>A0A0C9Z4U6_9AGAM</name>
<protein>
    <recommendedName>
        <fullName evidence="2">C2H2-type domain-containing protein</fullName>
    </recommendedName>
</protein>
<organism evidence="3 4">
    <name type="scientific">Pisolithus microcarpus 441</name>
    <dbReference type="NCBI Taxonomy" id="765257"/>
    <lineage>
        <taxon>Eukaryota</taxon>
        <taxon>Fungi</taxon>
        <taxon>Dikarya</taxon>
        <taxon>Basidiomycota</taxon>
        <taxon>Agaricomycotina</taxon>
        <taxon>Agaricomycetes</taxon>
        <taxon>Agaricomycetidae</taxon>
        <taxon>Boletales</taxon>
        <taxon>Sclerodermatineae</taxon>
        <taxon>Pisolithaceae</taxon>
        <taxon>Pisolithus</taxon>
    </lineage>
</organism>
<dbReference type="AlphaFoldDB" id="A0A0C9Z4U6"/>
<proteinExistence type="predicted"/>